<dbReference type="PANTHER" id="PTHR28064">
    <property type="entry name" value="INNER KINETOCHORE SUBUNIT NKP2"/>
    <property type="match status" value="1"/>
</dbReference>
<dbReference type="AlphaFoldDB" id="A0AAD5RJX3"/>
<accession>A0AAD5RJX3</accession>
<dbReference type="GO" id="GO:0007059">
    <property type="term" value="P:chromosome segregation"/>
    <property type="evidence" value="ECO:0007669"/>
    <property type="project" value="TreeGrafter"/>
</dbReference>
<feature type="coiled-coil region" evidence="1">
    <location>
        <begin position="46"/>
        <end position="88"/>
    </location>
</feature>
<dbReference type="GO" id="GO:0031511">
    <property type="term" value="C:Mis6-Sim4 complex"/>
    <property type="evidence" value="ECO:0007669"/>
    <property type="project" value="TreeGrafter"/>
</dbReference>
<reference evidence="2" key="1">
    <citation type="submission" date="2022-07" db="EMBL/GenBank/DDBJ databases">
        <title>Draft genome sequence of Zalerion maritima ATCC 34329, a (micro)plastics degrading marine fungus.</title>
        <authorList>
            <person name="Paco A."/>
            <person name="Goncalves M.F.M."/>
            <person name="Rocha-Santos T.A.P."/>
            <person name="Alves A."/>
        </authorList>
    </citation>
    <scope>NUCLEOTIDE SEQUENCE</scope>
    <source>
        <strain evidence="2">ATCC 34329</strain>
    </source>
</reference>
<dbReference type="Pfam" id="PF09447">
    <property type="entry name" value="Cnl2_NKP2"/>
    <property type="match status" value="1"/>
</dbReference>
<evidence type="ECO:0000313" key="3">
    <source>
        <dbReference type="Proteomes" id="UP001201980"/>
    </source>
</evidence>
<comment type="caution">
    <text evidence="2">The sequence shown here is derived from an EMBL/GenBank/DDBJ whole genome shotgun (WGS) entry which is preliminary data.</text>
</comment>
<keyword evidence="3" id="KW-1185">Reference proteome</keyword>
<dbReference type="Proteomes" id="UP001201980">
    <property type="component" value="Unassembled WGS sequence"/>
</dbReference>
<gene>
    <name evidence="2" type="ORF">MKZ38_006390</name>
</gene>
<sequence>MAPTESDILNQYLLTSASLPSFLTIQELTALFPRSQQSSPQVRTLYRDLQAQRNALIANVEASIENEVKEGRRQRRIAIKQRREAEAQEIDDEVEIERALFGPLPNDRKHNLRTIVPELESAAEDAEVEIRHLEEEEARLLETVRQTVGSLSDLRYSRLSNSKLRDEILEGLKNVEKTCQGKT</sequence>
<dbReference type="InterPro" id="IPR018565">
    <property type="entry name" value="Nkp2/Cnl2"/>
</dbReference>
<name>A0AAD5RJX3_9PEZI</name>
<evidence type="ECO:0008006" key="4">
    <source>
        <dbReference type="Google" id="ProtNLM"/>
    </source>
</evidence>
<evidence type="ECO:0000313" key="2">
    <source>
        <dbReference type="EMBL" id="KAJ2895540.1"/>
    </source>
</evidence>
<protein>
    <recommendedName>
        <fullName evidence="4">Cnl2/NKP2 family protein</fullName>
    </recommendedName>
</protein>
<evidence type="ECO:0000256" key="1">
    <source>
        <dbReference type="SAM" id="Coils"/>
    </source>
</evidence>
<dbReference type="EMBL" id="JAKWBI020000396">
    <property type="protein sequence ID" value="KAJ2895540.1"/>
    <property type="molecule type" value="Genomic_DNA"/>
</dbReference>
<organism evidence="2 3">
    <name type="scientific">Zalerion maritima</name>
    <dbReference type="NCBI Taxonomy" id="339359"/>
    <lineage>
        <taxon>Eukaryota</taxon>
        <taxon>Fungi</taxon>
        <taxon>Dikarya</taxon>
        <taxon>Ascomycota</taxon>
        <taxon>Pezizomycotina</taxon>
        <taxon>Sordariomycetes</taxon>
        <taxon>Lulworthiomycetidae</taxon>
        <taxon>Lulworthiales</taxon>
        <taxon>Lulworthiaceae</taxon>
        <taxon>Zalerion</taxon>
    </lineage>
</organism>
<feature type="coiled-coil region" evidence="1">
    <location>
        <begin position="116"/>
        <end position="143"/>
    </location>
</feature>
<dbReference type="PANTHER" id="PTHR28064:SF1">
    <property type="entry name" value="INNER KINETOCHORE SUBUNIT NKP2"/>
    <property type="match status" value="1"/>
</dbReference>
<proteinExistence type="predicted"/>
<keyword evidence="1" id="KW-0175">Coiled coil</keyword>